<sequence length="437" mass="49938">MDDLDLTADQTEKIVQFQDLTGIDNLSVCRDALQRHSWDLEVAVQDQLNISEGRPSVFAASETAAPPTVDNEGAVQHIFYSPPSGIPRWGGPVGYIVSVVFQFCNTLMSILKFAYSLFWSEPRRQVTDPVGDVLKFVDMVNETFTRVHPVFYQGSYSQALNDAKQELRFLVVYLHQDNNQDCIKFCRETLADRSVIEYINGHSLFWVCNTSSGEGDRVCHTLKTSIYPFVGVIVYKESRMTLVARMEGPTNAEELVNRLTAVISANDSYLENARQERISRSLTQRIRREQDAAYLESLRVDQEKERRKNEEEERKQNALREEKAREQAEQEKREAIKRAKIDMASEIPPEPEAAHPDCLSVVFKLPSGERIERRFLKTHKLKDVYNFVFCHPSSPDVFEIATNFPKRVLETTTAPEQTLIDAGLRGSQVLFVYDLEA</sequence>
<dbReference type="Gene3D" id="1.10.8.10">
    <property type="entry name" value="DNA helicase RuvA subunit, C-terminal domain"/>
    <property type="match status" value="1"/>
</dbReference>
<dbReference type="Pfam" id="PF22566">
    <property type="entry name" value="UBA_8"/>
    <property type="match status" value="1"/>
</dbReference>
<dbReference type="InterPro" id="IPR029071">
    <property type="entry name" value="Ubiquitin-like_domsf"/>
</dbReference>
<reference evidence="8" key="3">
    <citation type="submission" date="2014-09" db="EMBL/GenBank/DDBJ databases">
        <authorList>
            <person name="Magalhaes I.L.F."/>
            <person name="Oliveira U."/>
            <person name="Santos F.R."/>
            <person name="Vidigal T.H.D.A."/>
            <person name="Brescovit A.D."/>
            <person name="Santos A.J."/>
        </authorList>
    </citation>
    <scope>NUCLEOTIDE SEQUENCE</scope>
</reference>
<dbReference type="PROSITE" id="PS50033">
    <property type="entry name" value="UBX"/>
    <property type="match status" value="1"/>
</dbReference>
<evidence type="ECO:0000313" key="9">
    <source>
        <dbReference type="EMBL" id="JAQ14222.1"/>
    </source>
</evidence>
<dbReference type="CDD" id="cd16120">
    <property type="entry name" value="UBX_UBXN3B"/>
    <property type="match status" value="1"/>
</dbReference>
<dbReference type="InterPro" id="IPR036249">
    <property type="entry name" value="Thioredoxin-like_sf"/>
</dbReference>
<evidence type="ECO:0000256" key="2">
    <source>
        <dbReference type="ARBA" id="ARBA00022490"/>
    </source>
</evidence>
<proteinExistence type="predicted"/>
<reference evidence="7" key="2">
    <citation type="submission" date="2014-07" db="EMBL/GenBank/DDBJ databases">
        <authorList>
            <person name="Hull J."/>
        </authorList>
    </citation>
    <scope>NUCLEOTIDE SEQUENCE</scope>
</reference>
<dbReference type="EMBL" id="GDHC01004407">
    <property type="protein sequence ID" value="JAQ14222.1"/>
    <property type="molecule type" value="Transcribed_RNA"/>
</dbReference>
<dbReference type="InterPro" id="IPR006577">
    <property type="entry name" value="UAS"/>
</dbReference>
<evidence type="ECO:0000313" key="8">
    <source>
        <dbReference type="EMBL" id="JAG47937.1"/>
    </source>
</evidence>
<dbReference type="Gene3D" id="3.10.20.90">
    <property type="entry name" value="Phosphatidylinositol 3-kinase Catalytic Subunit, Chain A, domain 1"/>
    <property type="match status" value="1"/>
</dbReference>
<name>A0A0A9XUE8_LYGHE</name>
<protein>
    <submittedName>
        <fullName evidence="7">FAS-associated factor 2-B</fullName>
    </submittedName>
</protein>
<evidence type="ECO:0000256" key="3">
    <source>
        <dbReference type="ARBA" id="ARBA00023054"/>
    </source>
</evidence>
<dbReference type="SMART" id="SM00594">
    <property type="entry name" value="UAS"/>
    <property type="match status" value="1"/>
</dbReference>
<dbReference type="InterPro" id="IPR001012">
    <property type="entry name" value="UBX_dom"/>
</dbReference>
<accession>A0A0A9XUE8</accession>
<evidence type="ECO:0000313" key="6">
    <source>
        <dbReference type="EMBL" id="JAG20798.1"/>
    </source>
</evidence>
<evidence type="ECO:0000313" key="7">
    <source>
        <dbReference type="EMBL" id="JAG20810.1"/>
    </source>
</evidence>
<organism evidence="7">
    <name type="scientific">Lygus hesperus</name>
    <name type="common">Western plant bug</name>
    <dbReference type="NCBI Taxonomy" id="30085"/>
    <lineage>
        <taxon>Eukaryota</taxon>
        <taxon>Metazoa</taxon>
        <taxon>Ecdysozoa</taxon>
        <taxon>Arthropoda</taxon>
        <taxon>Hexapoda</taxon>
        <taxon>Insecta</taxon>
        <taxon>Pterygota</taxon>
        <taxon>Neoptera</taxon>
        <taxon>Paraneoptera</taxon>
        <taxon>Hemiptera</taxon>
        <taxon>Heteroptera</taxon>
        <taxon>Panheteroptera</taxon>
        <taxon>Cimicomorpha</taxon>
        <taxon>Miridae</taxon>
        <taxon>Mirini</taxon>
        <taxon>Lygus</taxon>
    </lineage>
</organism>
<dbReference type="Pfam" id="PF00789">
    <property type="entry name" value="UBX"/>
    <property type="match status" value="1"/>
</dbReference>
<dbReference type="GO" id="GO:0043130">
    <property type="term" value="F:ubiquitin binding"/>
    <property type="evidence" value="ECO:0007669"/>
    <property type="project" value="TreeGrafter"/>
</dbReference>
<dbReference type="EMBL" id="GBHO01022794">
    <property type="protein sequence ID" value="JAG20810.1"/>
    <property type="molecule type" value="Transcribed_RNA"/>
</dbReference>
<feature type="region of interest" description="Disordered" evidence="4">
    <location>
        <begin position="301"/>
        <end position="333"/>
    </location>
</feature>
<dbReference type="AlphaFoldDB" id="A0A0A9XUE8"/>
<keyword evidence="3" id="KW-0175">Coiled coil</keyword>
<gene>
    <name evidence="7" type="primary">faf2-b_0</name>
    <name evidence="9" type="synonym">faf2-b</name>
    <name evidence="6" type="synonym">faf2-b_1</name>
    <name evidence="6" type="ORF">CM83_60312</name>
    <name evidence="7" type="ORF">CM83_60314</name>
    <name evidence="9" type="ORF">g.64504</name>
</gene>
<dbReference type="SMART" id="SM00166">
    <property type="entry name" value="UBX"/>
    <property type="match status" value="1"/>
</dbReference>
<dbReference type="Gene3D" id="3.40.30.10">
    <property type="entry name" value="Glutaredoxin"/>
    <property type="match status" value="1"/>
</dbReference>
<dbReference type="SUPFAM" id="SSF52833">
    <property type="entry name" value="Thioredoxin-like"/>
    <property type="match status" value="1"/>
</dbReference>
<evidence type="ECO:0000256" key="4">
    <source>
        <dbReference type="SAM" id="MobiDB-lite"/>
    </source>
</evidence>
<reference evidence="9" key="4">
    <citation type="journal article" date="2016" name="Gigascience">
        <title>De novo construction of an expanded transcriptome assembly for the western tarnished plant bug, Lygus hesperus.</title>
        <authorList>
            <person name="Tassone E.E."/>
            <person name="Geib S.M."/>
            <person name="Hall B."/>
            <person name="Fabrick J.A."/>
            <person name="Brent C.S."/>
            <person name="Hull J.J."/>
        </authorList>
    </citation>
    <scope>NUCLEOTIDE SEQUENCE</scope>
</reference>
<dbReference type="SUPFAM" id="SSF54236">
    <property type="entry name" value="Ubiquitin-like"/>
    <property type="match status" value="1"/>
</dbReference>
<evidence type="ECO:0000259" key="5">
    <source>
        <dbReference type="PROSITE" id="PS50033"/>
    </source>
</evidence>
<dbReference type="Pfam" id="PF21021">
    <property type="entry name" value="FAF1"/>
    <property type="match status" value="1"/>
</dbReference>
<dbReference type="GO" id="GO:0036503">
    <property type="term" value="P:ERAD pathway"/>
    <property type="evidence" value="ECO:0007669"/>
    <property type="project" value="TreeGrafter"/>
</dbReference>
<dbReference type="PANTHER" id="PTHR23322">
    <property type="entry name" value="FAS-ASSOCIATED PROTEIN"/>
    <property type="match status" value="1"/>
</dbReference>
<dbReference type="EMBL" id="GBRD01017890">
    <property type="protein sequence ID" value="JAG47937.1"/>
    <property type="molecule type" value="Transcribed_RNA"/>
</dbReference>
<feature type="domain" description="UBX" evidence="5">
    <location>
        <begin position="354"/>
        <end position="432"/>
    </location>
</feature>
<comment type="subcellular location">
    <subcellularLocation>
        <location evidence="1">Cytoplasm</location>
    </subcellularLocation>
</comment>
<dbReference type="EMBL" id="GBHO01022806">
    <property type="protein sequence ID" value="JAG20798.1"/>
    <property type="molecule type" value="Transcribed_RNA"/>
</dbReference>
<dbReference type="InterPro" id="IPR049483">
    <property type="entry name" value="FAF1_2-like_UAS"/>
</dbReference>
<dbReference type="InterPro" id="IPR050730">
    <property type="entry name" value="UBX_domain-protein"/>
</dbReference>
<reference evidence="7" key="1">
    <citation type="journal article" date="2014" name="PLoS ONE">
        <title>Transcriptome-Based Identification of ABC Transporters in the Western Tarnished Plant Bug Lygus hesperus.</title>
        <authorList>
            <person name="Hull J.J."/>
            <person name="Chaney K."/>
            <person name="Geib S.M."/>
            <person name="Fabrick J.A."/>
            <person name="Brent C.S."/>
            <person name="Walsh D."/>
            <person name="Lavine L.C."/>
        </authorList>
    </citation>
    <scope>NUCLEOTIDE SEQUENCE</scope>
</reference>
<evidence type="ECO:0000256" key="1">
    <source>
        <dbReference type="ARBA" id="ARBA00004496"/>
    </source>
</evidence>
<dbReference type="GO" id="GO:0005783">
    <property type="term" value="C:endoplasmic reticulum"/>
    <property type="evidence" value="ECO:0007669"/>
    <property type="project" value="TreeGrafter"/>
</dbReference>
<dbReference type="InterPro" id="IPR054109">
    <property type="entry name" value="UBA_8"/>
</dbReference>
<keyword evidence="2" id="KW-0963">Cytoplasm</keyword>
<dbReference type="PANTHER" id="PTHR23322:SF1">
    <property type="entry name" value="FAS-ASSOCIATED FACTOR 2"/>
    <property type="match status" value="1"/>
</dbReference>